<dbReference type="STRING" id="762948.HMPREF0733_10250"/>
<organism evidence="3 4">
    <name type="scientific">Rothia dentocariosa</name>
    <dbReference type="NCBI Taxonomy" id="2047"/>
    <lineage>
        <taxon>Bacteria</taxon>
        <taxon>Bacillati</taxon>
        <taxon>Actinomycetota</taxon>
        <taxon>Actinomycetes</taxon>
        <taxon>Micrococcales</taxon>
        <taxon>Micrococcaceae</taxon>
        <taxon>Rothia</taxon>
    </lineage>
</organism>
<sequence>MRAVSRAAFRAQDNTRAPREPAAASKPSAYAHATTLKPMVDFVPPPPFALPSELPFTRQALDAADALFPYSQEHSLEQVTRLRAQGFTPDEIANILSLVKARTRALSKFGDRARTMFLTEHGAQQATRPVVAAEHAAVFARAGVRSVADMGCGIGADSLEFARASLATVSVELDPLTASFAAANLADFSDSRVVVGDVTNFNPESFRDGNGKVVQGIWLDPARRDLTGVVKSRTERIFDPEAYSPPLSFVVDLARTGMPMGVKLGPGMPHEAIARPEDIRSEANPHPRVTAQWVEHEGSLVELVLWFNALAQEGVARTVTVLRQEATGQAEDKGLRIHKTTLRSPYSAEQVTPVDEKQTRVPSPGEYLYEPSGAVVRAHLVQELAQELGANLIDPHLAYLTAAKAVQSPLAQCYEVLEEIPVHEKQLKKWVRERGFTALTIKKRGVDLVPEKMRATLLAGGAGKKSGKKAAKNQGYNPATLVFTRVGFGQQARRIGWHVRPVDFSDSAQVSSSDTKNSVV</sequence>
<evidence type="ECO:0000313" key="4">
    <source>
        <dbReference type="Proteomes" id="UP000270988"/>
    </source>
</evidence>
<evidence type="ECO:0000259" key="2">
    <source>
        <dbReference type="Pfam" id="PF18096"/>
    </source>
</evidence>
<proteinExistence type="predicted"/>
<dbReference type="Gene3D" id="3.40.50.150">
    <property type="entry name" value="Vaccinia Virus protein VP39"/>
    <property type="match status" value="1"/>
</dbReference>
<name>A0A3S4Y473_9MICC</name>
<dbReference type="EMBL" id="LR134521">
    <property type="protein sequence ID" value="VEJ30008.1"/>
    <property type="molecule type" value="Genomic_DNA"/>
</dbReference>
<feature type="domain" description="THUMP-like" evidence="2">
    <location>
        <begin position="411"/>
        <end position="501"/>
    </location>
</feature>
<dbReference type="InterPro" id="IPR029063">
    <property type="entry name" value="SAM-dependent_MTases_sf"/>
</dbReference>
<reference evidence="3 4" key="1">
    <citation type="submission" date="2018-12" db="EMBL/GenBank/DDBJ databases">
        <authorList>
            <consortium name="Pathogen Informatics"/>
        </authorList>
    </citation>
    <scope>NUCLEOTIDE SEQUENCE [LARGE SCALE GENOMIC DNA]</scope>
    <source>
        <strain evidence="3 4">NCTC10918</strain>
    </source>
</reference>
<feature type="region of interest" description="Disordered" evidence="1">
    <location>
        <begin position="1"/>
        <end position="28"/>
    </location>
</feature>
<dbReference type="Proteomes" id="UP000270988">
    <property type="component" value="Chromosome"/>
</dbReference>
<dbReference type="SUPFAM" id="SSF53335">
    <property type="entry name" value="S-adenosyl-L-methionine-dependent methyltransferases"/>
    <property type="match status" value="1"/>
</dbReference>
<dbReference type="AlphaFoldDB" id="A0A3S4Y473"/>
<accession>A0A3S4Y473</accession>
<dbReference type="CDD" id="cd02440">
    <property type="entry name" value="AdoMet_MTases"/>
    <property type="match status" value="1"/>
</dbReference>
<protein>
    <recommendedName>
        <fullName evidence="2">THUMP-like domain-containing protein</fullName>
    </recommendedName>
</protein>
<evidence type="ECO:0000256" key="1">
    <source>
        <dbReference type="SAM" id="MobiDB-lite"/>
    </source>
</evidence>
<gene>
    <name evidence="3" type="ORF">NCTC10918_01280</name>
</gene>
<dbReference type="InterPro" id="IPR041497">
    <property type="entry name" value="Thump-like"/>
</dbReference>
<dbReference type="Pfam" id="PF18096">
    <property type="entry name" value="Thump_like"/>
    <property type="match status" value="1"/>
</dbReference>
<evidence type="ECO:0000313" key="3">
    <source>
        <dbReference type="EMBL" id="VEJ30008.1"/>
    </source>
</evidence>